<sequence length="464" mass="51444">MEPEGKRKRDDARGRGVPTLCVLGATGVGKGSTLNSCFGSDKYSTSSLFCSDTVEPISHILPWRGVGEEVKGVDLCGFSDSEGRDSGFIETMVAYLREQVQSINCFLLLLNSQEARVGVHLKDMLVALKNVFGLPFMKNVLIGFTRWDYTKKGAILRRGVTKEALRSNVNGLLRGLLGHEHDCECVFLDNTVHMCSEAELQELYGEELPRVKEAFDEALGAVRQATLQNAAFLCGSIEGTLAERDVGRDQIEREKAAHVLGDEALASFSALCDEAEVADPDKLSQWLQDSAREARAQLVCGLASKTKPDLEHVMHSVLDSFDEKIADVTRQCAFKNRSAASSFNRSLRVELVDVYTKTASEQRDDTSRPARERFATVYNKYDELVLSFVKRCKGGSLAWQPLMQLQDELGMEQAMAREKILRDDLLRGNALPELSKVVKDQASWGKLLNAQPLPDWLIQSSSRS</sequence>
<evidence type="ECO:0000313" key="4">
    <source>
        <dbReference type="Proteomes" id="UP001515480"/>
    </source>
</evidence>
<evidence type="ECO:0000313" key="3">
    <source>
        <dbReference type="EMBL" id="KAL1521673.1"/>
    </source>
</evidence>
<dbReference type="EMBL" id="JBGBPQ010000007">
    <property type="protein sequence ID" value="KAL1521673.1"/>
    <property type="molecule type" value="Genomic_DNA"/>
</dbReference>
<dbReference type="InterPro" id="IPR006703">
    <property type="entry name" value="G_AIG1"/>
</dbReference>
<comment type="caution">
    <text evidence="3">The sequence shown here is derived from an EMBL/GenBank/DDBJ whole genome shotgun (WGS) entry which is preliminary data.</text>
</comment>
<evidence type="ECO:0000259" key="2">
    <source>
        <dbReference type="Pfam" id="PF04548"/>
    </source>
</evidence>
<protein>
    <recommendedName>
        <fullName evidence="2">AIG1-type G domain-containing protein</fullName>
    </recommendedName>
</protein>
<keyword evidence="1" id="KW-0547">Nucleotide-binding</keyword>
<dbReference type="InterPro" id="IPR027417">
    <property type="entry name" value="P-loop_NTPase"/>
</dbReference>
<dbReference type="Proteomes" id="UP001515480">
    <property type="component" value="Unassembled WGS sequence"/>
</dbReference>
<dbReference type="GO" id="GO:0005525">
    <property type="term" value="F:GTP binding"/>
    <property type="evidence" value="ECO:0007669"/>
    <property type="project" value="InterPro"/>
</dbReference>
<keyword evidence="4" id="KW-1185">Reference proteome</keyword>
<reference evidence="3 4" key="1">
    <citation type="journal article" date="2024" name="Science">
        <title>Giant polyketide synthase enzymes in the biosynthesis of giant marine polyether toxins.</title>
        <authorList>
            <person name="Fallon T.R."/>
            <person name="Shende V.V."/>
            <person name="Wierzbicki I.H."/>
            <person name="Pendleton A.L."/>
            <person name="Watervoot N.F."/>
            <person name="Auber R.P."/>
            <person name="Gonzalez D.J."/>
            <person name="Wisecaver J.H."/>
            <person name="Moore B.S."/>
        </authorList>
    </citation>
    <scope>NUCLEOTIDE SEQUENCE [LARGE SCALE GENOMIC DNA]</scope>
    <source>
        <strain evidence="3 4">12B1</strain>
    </source>
</reference>
<accession>A0AB34JJA4</accession>
<gene>
    <name evidence="3" type="ORF">AB1Y20_021328</name>
</gene>
<organism evidence="3 4">
    <name type="scientific">Prymnesium parvum</name>
    <name type="common">Toxic golden alga</name>
    <dbReference type="NCBI Taxonomy" id="97485"/>
    <lineage>
        <taxon>Eukaryota</taxon>
        <taxon>Haptista</taxon>
        <taxon>Haptophyta</taxon>
        <taxon>Prymnesiophyceae</taxon>
        <taxon>Prymnesiales</taxon>
        <taxon>Prymnesiaceae</taxon>
        <taxon>Prymnesium</taxon>
    </lineage>
</organism>
<dbReference type="Pfam" id="PF04548">
    <property type="entry name" value="AIG1"/>
    <property type="match status" value="1"/>
</dbReference>
<dbReference type="Gene3D" id="3.40.50.300">
    <property type="entry name" value="P-loop containing nucleotide triphosphate hydrolases"/>
    <property type="match status" value="1"/>
</dbReference>
<feature type="domain" description="AIG1-type G" evidence="2">
    <location>
        <begin position="19"/>
        <end position="188"/>
    </location>
</feature>
<dbReference type="SUPFAM" id="SSF52540">
    <property type="entry name" value="P-loop containing nucleoside triphosphate hydrolases"/>
    <property type="match status" value="1"/>
</dbReference>
<name>A0AB34JJA4_PRYPA</name>
<evidence type="ECO:0000256" key="1">
    <source>
        <dbReference type="ARBA" id="ARBA00022741"/>
    </source>
</evidence>
<proteinExistence type="predicted"/>
<dbReference type="AlphaFoldDB" id="A0AB34JJA4"/>